<keyword evidence="4" id="KW-0808">Transferase</keyword>
<dbReference type="InterPro" id="IPR050297">
    <property type="entry name" value="LipidA_mod_glycosyltrf_83"/>
</dbReference>
<dbReference type="AlphaFoldDB" id="A0A2M6XB53"/>
<comment type="caution">
    <text evidence="10">The sequence shown here is derived from an EMBL/GenBank/DDBJ whole genome shotgun (WGS) entry which is preliminary data.</text>
</comment>
<keyword evidence="6 8" id="KW-1133">Transmembrane helix</keyword>
<keyword evidence="5 8" id="KW-0812">Transmembrane</keyword>
<dbReference type="InterPro" id="IPR038731">
    <property type="entry name" value="RgtA/B/C-like"/>
</dbReference>
<dbReference type="Pfam" id="PF13231">
    <property type="entry name" value="PMT_2"/>
    <property type="match status" value="1"/>
</dbReference>
<evidence type="ECO:0000256" key="8">
    <source>
        <dbReference type="SAM" id="Phobius"/>
    </source>
</evidence>
<feature type="transmembrane region" description="Helical" evidence="8">
    <location>
        <begin position="358"/>
        <end position="377"/>
    </location>
</feature>
<feature type="transmembrane region" description="Helical" evidence="8">
    <location>
        <begin position="301"/>
        <end position="319"/>
    </location>
</feature>
<evidence type="ECO:0000256" key="4">
    <source>
        <dbReference type="ARBA" id="ARBA00022679"/>
    </source>
</evidence>
<dbReference type="Proteomes" id="UP000231214">
    <property type="component" value="Unassembled WGS sequence"/>
</dbReference>
<evidence type="ECO:0000313" key="10">
    <source>
        <dbReference type="EMBL" id="PIU02228.1"/>
    </source>
</evidence>
<evidence type="ECO:0000313" key="11">
    <source>
        <dbReference type="Proteomes" id="UP000231214"/>
    </source>
</evidence>
<dbReference type="EMBL" id="PEZK01000020">
    <property type="protein sequence ID" value="PIU02228.1"/>
    <property type="molecule type" value="Genomic_DNA"/>
</dbReference>
<evidence type="ECO:0000256" key="5">
    <source>
        <dbReference type="ARBA" id="ARBA00022692"/>
    </source>
</evidence>
<keyword evidence="2" id="KW-1003">Cell membrane</keyword>
<comment type="subcellular location">
    <subcellularLocation>
        <location evidence="1">Cell membrane</location>
        <topology evidence="1">Multi-pass membrane protein</topology>
    </subcellularLocation>
</comment>
<feature type="transmembrane region" description="Helical" evidence="8">
    <location>
        <begin position="124"/>
        <end position="143"/>
    </location>
</feature>
<dbReference type="PANTHER" id="PTHR33908">
    <property type="entry name" value="MANNOSYLTRANSFERASE YKCB-RELATED"/>
    <property type="match status" value="1"/>
</dbReference>
<gene>
    <name evidence="10" type="ORF">COT66_01160</name>
</gene>
<dbReference type="PANTHER" id="PTHR33908:SF11">
    <property type="entry name" value="MEMBRANE PROTEIN"/>
    <property type="match status" value="1"/>
</dbReference>
<organism evidence="10 11">
    <name type="scientific">Candidatus Shapirobacteria bacterium CG09_land_8_20_14_0_10_49_15</name>
    <dbReference type="NCBI Taxonomy" id="1974482"/>
    <lineage>
        <taxon>Bacteria</taxon>
        <taxon>Candidatus Shapironibacteriota</taxon>
    </lineage>
</organism>
<evidence type="ECO:0000256" key="6">
    <source>
        <dbReference type="ARBA" id="ARBA00022989"/>
    </source>
</evidence>
<dbReference type="GO" id="GO:0009103">
    <property type="term" value="P:lipopolysaccharide biosynthetic process"/>
    <property type="evidence" value="ECO:0007669"/>
    <property type="project" value="UniProtKB-ARBA"/>
</dbReference>
<evidence type="ECO:0000256" key="1">
    <source>
        <dbReference type="ARBA" id="ARBA00004651"/>
    </source>
</evidence>
<feature type="transmembrane region" description="Helical" evidence="8">
    <location>
        <begin position="220"/>
        <end position="240"/>
    </location>
</feature>
<feature type="transmembrane region" description="Helical" evidence="8">
    <location>
        <begin position="181"/>
        <end position="208"/>
    </location>
</feature>
<sequence length="478" mass="55008">MKRVVLLLIIILAFGLRLYRLNSPIADWHSWRQADTSAVSRNFLKQGFDLLHPRFDDLSKVASGLDNPQGYRFVEFPFYNLLQAGAFRLFPWFSLEVWGRLVSIFASIGALIFLYLLTQKYLGAQTALLAALFYAILPFNIYYSRAILPEPLMNLAWLGMVYFFDQWISVPNNFSPITYRLSLAVIFAAISFLLKPYTLVFLLPVAYLAWRRWRFNWQKWLAWSLGILIALVPFIAWRVWMQQYPEGIPDFFWLINKTGIRFRGAWWWWLFGERIGRLILGGWGLIPLGIGLILKPAKKEGWFFYACLLAILAYFAIIADGNVHHDYYQVMAVPVLCIFLAKGANFLLTPAGEAFSRFAGYSLLVISLLFLLAFSWYQVRDYFNINNPAIVAAGETADQLLPDEAKVIAPYGGDTAFLYQTKRQGWPIAFDVESLIELGAQYYVSVNFDQQTNQVMDQGRVLQKTDQWVIVDLTKQGS</sequence>
<name>A0A2M6XB53_9BACT</name>
<proteinExistence type="predicted"/>
<protein>
    <recommendedName>
        <fullName evidence="9">Glycosyltransferase RgtA/B/C/D-like domain-containing protein</fullName>
    </recommendedName>
</protein>
<evidence type="ECO:0000259" key="9">
    <source>
        <dbReference type="Pfam" id="PF13231"/>
    </source>
</evidence>
<feature type="transmembrane region" description="Helical" evidence="8">
    <location>
        <begin position="275"/>
        <end position="294"/>
    </location>
</feature>
<accession>A0A2M6XB53</accession>
<evidence type="ECO:0000256" key="7">
    <source>
        <dbReference type="ARBA" id="ARBA00023136"/>
    </source>
</evidence>
<dbReference type="GO" id="GO:0016763">
    <property type="term" value="F:pentosyltransferase activity"/>
    <property type="evidence" value="ECO:0007669"/>
    <property type="project" value="TreeGrafter"/>
</dbReference>
<feature type="transmembrane region" description="Helical" evidence="8">
    <location>
        <begin position="331"/>
        <end position="351"/>
    </location>
</feature>
<feature type="transmembrane region" description="Helical" evidence="8">
    <location>
        <begin position="97"/>
        <end position="117"/>
    </location>
</feature>
<evidence type="ECO:0000256" key="3">
    <source>
        <dbReference type="ARBA" id="ARBA00022676"/>
    </source>
</evidence>
<dbReference type="GO" id="GO:0005886">
    <property type="term" value="C:plasma membrane"/>
    <property type="evidence" value="ECO:0007669"/>
    <property type="project" value="UniProtKB-SubCell"/>
</dbReference>
<keyword evidence="3" id="KW-0328">Glycosyltransferase</keyword>
<keyword evidence="7 8" id="KW-0472">Membrane</keyword>
<evidence type="ECO:0000256" key="2">
    <source>
        <dbReference type="ARBA" id="ARBA00022475"/>
    </source>
</evidence>
<feature type="domain" description="Glycosyltransferase RgtA/B/C/D-like" evidence="9">
    <location>
        <begin position="77"/>
        <end position="240"/>
    </location>
</feature>
<reference evidence="11" key="1">
    <citation type="submission" date="2017-09" db="EMBL/GenBank/DDBJ databases">
        <title>Depth-based differentiation of microbial function through sediment-hosted aquifers and enrichment of novel symbionts in the deep terrestrial subsurface.</title>
        <authorList>
            <person name="Probst A.J."/>
            <person name="Ladd B."/>
            <person name="Jarett J.K."/>
            <person name="Geller-Mcgrath D.E."/>
            <person name="Sieber C.M.K."/>
            <person name="Emerson J.B."/>
            <person name="Anantharaman K."/>
            <person name="Thomas B.C."/>
            <person name="Malmstrom R."/>
            <person name="Stieglmeier M."/>
            <person name="Klingl A."/>
            <person name="Woyke T."/>
            <person name="Ryan C.M."/>
            <person name="Banfield J.F."/>
        </authorList>
    </citation>
    <scope>NUCLEOTIDE SEQUENCE [LARGE SCALE GENOMIC DNA]</scope>
</reference>